<dbReference type="AlphaFoldDB" id="A0A5A7P670"/>
<proteinExistence type="predicted"/>
<protein>
    <submittedName>
        <fullName evidence="1">Glutamate receptor 4</fullName>
    </submittedName>
</protein>
<evidence type="ECO:0000313" key="1">
    <source>
        <dbReference type="EMBL" id="GER27976.1"/>
    </source>
</evidence>
<organism evidence="1 2">
    <name type="scientific">Striga asiatica</name>
    <name type="common">Asiatic witchweed</name>
    <name type="synonym">Buchnera asiatica</name>
    <dbReference type="NCBI Taxonomy" id="4170"/>
    <lineage>
        <taxon>Eukaryota</taxon>
        <taxon>Viridiplantae</taxon>
        <taxon>Streptophyta</taxon>
        <taxon>Embryophyta</taxon>
        <taxon>Tracheophyta</taxon>
        <taxon>Spermatophyta</taxon>
        <taxon>Magnoliopsida</taxon>
        <taxon>eudicotyledons</taxon>
        <taxon>Gunneridae</taxon>
        <taxon>Pentapetalae</taxon>
        <taxon>asterids</taxon>
        <taxon>lamiids</taxon>
        <taxon>Lamiales</taxon>
        <taxon>Orobanchaceae</taxon>
        <taxon>Buchnereae</taxon>
        <taxon>Striga</taxon>
    </lineage>
</organism>
<name>A0A5A7P670_STRAF</name>
<keyword evidence="1" id="KW-0675">Receptor</keyword>
<sequence>MANVYESYSTPFFHIWEKYKSPREWRPARTRPVMTAVQDTTFLDGISSKTEHPSRTLPFFMYMSRTELPTKTERMKLDFMEPHAFKARLSMNGSITTSGSTHIFENKEIASDGSEELM</sequence>
<accession>A0A5A7P670</accession>
<dbReference type="EMBL" id="BKCP01002224">
    <property type="protein sequence ID" value="GER27976.1"/>
    <property type="molecule type" value="Genomic_DNA"/>
</dbReference>
<dbReference type="Proteomes" id="UP000325081">
    <property type="component" value="Unassembled WGS sequence"/>
</dbReference>
<gene>
    <name evidence="1" type="ORF">STAS_03737</name>
</gene>
<keyword evidence="2" id="KW-1185">Reference proteome</keyword>
<reference evidence="2" key="1">
    <citation type="journal article" date="2019" name="Curr. Biol.">
        <title>Genome Sequence of Striga asiatica Provides Insight into the Evolution of Plant Parasitism.</title>
        <authorList>
            <person name="Yoshida S."/>
            <person name="Kim S."/>
            <person name="Wafula E.K."/>
            <person name="Tanskanen J."/>
            <person name="Kim Y.M."/>
            <person name="Honaas L."/>
            <person name="Yang Z."/>
            <person name="Spallek T."/>
            <person name="Conn C.E."/>
            <person name="Ichihashi Y."/>
            <person name="Cheong K."/>
            <person name="Cui S."/>
            <person name="Der J.P."/>
            <person name="Gundlach H."/>
            <person name="Jiao Y."/>
            <person name="Hori C."/>
            <person name="Ishida J.K."/>
            <person name="Kasahara H."/>
            <person name="Kiba T."/>
            <person name="Kim M.S."/>
            <person name="Koo N."/>
            <person name="Laohavisit A."/>
            <person name="Lee Y.H."/>
            <person name="Lumba S."/>
            <person name="McCourt P."/>
            <person name="Mortimer J.C."/>
            <person name="Mutuku J.M."/>
            <person name="Nomura T."/>
            <person name="Sasaki-Sekimoto Y."/>
            <person name="Seto Y."/>
            <person name="Wang Y."/>
            <person name="Wakatake T."/>
            <person name="Sakakibara H."/>
            <person name="Demura T."/>
            <person name="Yamaguchi S."/>
            <person name="Yoneyama K."/>
            <person name="Manabe R.I."/>
            <person name="Nelson D.C."/>
            <person name="Schulman A.H."/>
            <person name="Timko M.P."/>
            <person name="dePamphilis C.W."/>
            <person name="Choi D."/>
            <person name="Shirasu K."/>
        </authorList>
    </citation>
    <scope>NUCLEOTIDE SEQUENCE [LARGE SCALE GENOMIC DNA]</scope>
    <source>
        <strain evidence="2">cv. UVA1</strain>
    </source>
</reference>
<evidence type="ECO:0000313" key="2">
    <source>
        <dbReference type="Proteomes" id="UP000325081"/>
    </source>
</evidence>
<comment type="caution">
    <text evidence="1">The sequence shown here is derived from an EMBL/GenBank/DDBJ whole genome shotgun (WGS) entry which is preliminary data.</text>
</comment>